<protein>
    <submittedName>
        <fullName evidence="1">N-Dimethylarginine dimethylaminohydrolase</fullName>
    </submittedName>
</protein>
<dbReference type="PANTHER" id="PTHR47271:SF2">
    <property type="entry name" value="ARGININE DEIMINASE"/>
    <property type="match status" value="1"/>
</dbReference>
<dbReference type="RefSeq" id="WP_089654826.1">
    <property type="nucleotide sequence ID" value="NZ_FNIZ01000033.1"/>
</dbReference>
<dbReference type="EMBL" id="FNIZ01000033">
    <property type="protein sequence ID" value="SDP76113.1"/>
    <property type="molecule type" value="Genomic_DNA"/>
</dbReference>
<evidence type="ECO:0000313" key="1">
    <source>
        <dbReference type="EMBL" id="SDP76113.1"/>
    </source>
</evidence>
<proteinExistence type="predicted"/>
<dbReference type="Pfam" id="PF19420">
    <property type="entry name" value="DDAH_eukar"/>
    <property type="match status" value="1"/>
</dbReference>
<dbReference type="Gene3D" id="3.75.10.10">
    <property type="entry name" value="L-arginine/glycine Amidinotransferase, Chain A"/>
    <property type="match status" value="1"/>
</dbReference>
<dbReference type="GO" id="GO:0019546">
    <property type="term" value="P:L-arginine deiminase pathway"/>
    <property type="evidence" value="ECO:0007669"/>
    <property type="project" value="TreeGrafter"/>
</dbReference>
<dbReference type="SUPFAM" id="SSF55909">
    <property type="entry name" value="Pentein"/>
    <property type="match status" value="1"/>
</dbReference>
<keyword evidence="1" id="KW-0378">Hydrolase</keyword>
<reference evidence="2" key="1">
    <citation type="submission" date="2016-10" db="EMBL/GenBank/DDBJ databases">
        <authorList>
            <person name="Varghese N."/>
            <person name="Submissions S."/>
        </authorList>
    </citation>
    <scope>NUCLEOTIDE SEQUENCE [LARGE SCALE GENOMIC DNA]</scope>
    <source>
        <strain evidence="2">CGMCC 1.3703</strain>
    </source>
</reference>
<evidence type="ECO:0000313" key="2">
    <source>
        <dbReference type="Proteomes" id="UP000198860"/>
    </source>
</evidence>
<name>A0A1H0VCM7_HALAD</name>
<gene>
    <name evidence="1" type="ORF">SAMN05421677_13320</name>
</gene>
<dbReference type="OrthoDB" id="9814070at2"/>
<dbReference type="PANTHER" id="PTHR47271">
    <property type="entry name" value="ARGININE DEIMINASE"/>
    <property type="match status" value="1"/>
</dbReference>
<dbReference type="Proteomes" id="UP000198860">
    <property type="component" value="Unassembled WGS sequence"/>
</dbReference>
<accession>A0A1H0VCM7</accession>
<sequence>MVGIASENSIHCDTEYSPLKKVVVAKPSYMKITDIINETQKHYKNQNINVKTALQQHEYFVKILEDHQIEVIQLPSQPDLYEQVFTRDIGFTIDHHLFIGSMSEKVRKQETDVLRRWARRNNIEVEEELPSSIEGGDIVLDGATVWVGETKRTSRQAIRELQSHLPDHQVVPVPLRGDILHLDCVFNMIDESTAILYPPAFTKNSMEAITARYKVIEVTEKEQFTMGPNVLSIGNRKVISLPQNERLNTQLEKYGFHVIPVDLSEIIKSGGSFRCCTLPLKRT</sequence>
<dbReference type="STRING" id="240303.SAMN05421677_13320"/>
<dbReference type="AlphaFoldDB" id="A0A1H0VCM7"/>
<dbReference type="GO" id="GO:0016990">
    <property type="term" value="F:arginine deiminase activity"/>
    <property type="evidence" value="ECO:0007669"/>
    <property type="project" value="TreeGrafter"/>
</dbReference>
<keyword evidence="2" id="KW-1185">Reference proteome</keyword>
<organism evidence="1 2">
    <name type="scientific">Halobacillus aidingensis</name>
    <dbReference type="NCBI Taxonomy" id="240303"/>
    <lineage>
        <taxon>Bacteria</taxon>
        <taxon>Bacillati</taxon>
        <taxon>Bacillota</taxon>
        <taxon>Bacilli</taxon>
        <taxon>Bacillales</taxon>
        <taxon>Bacillaceae</taxon>
        <taxon>Halobacillus</taxon>
    </lineage>
</organism>